<proteinExistence type="predicted"/>
<dbReference type="AlphaFoldDB" id="D2SB97"/>
<organism evidence="1 2">
    <name type="scientific">Geodermatophilus obscurus (strain ATCC 25078 / DSM 43160 / JCM 3152 / CCUG 61914 / KCC A-0152 / KCTC 9177 / NBRC 13315 / NRRL B-3577 / G-20)</name>
    <dbReference type="NCBI Taxonomy" id="526225"/>
    <lineage>
        <taxon>Bacteria</taxon>
        <taxon>Bacillati</taxon>
        <taxon>Actinomycetota</taxon>
        <taxon>Actinomycetes</taxon>
        <taxon>Geodermatophilales</taxon>
        <taxon>Geodermatophilaceae</taxon>
        <taxon>Geodermatophilus</taxon>
    </lineage>
</organism>
<dbReference type="HOGENOM" id="CLU_2422747_0_0_11"/>
<sequence>MSGGGAAPVHRGAFPTGPDEAADLAAQVCRSALAAGSPVVAYLDPDVHDRVASRVPRAATAVFLPQQDLVRATTDQRGVSWVDVAGDGPGR</sequence>
<dbReference type="RefSeq" id="WP_012947486.1">
    <property type="nucleotide sequence ID" value="NC_013757.1"/>
</dbReference>
<accession>D2SB97</accession>
<name>D2SB97_GEOOG</name>
<protein>
    <submittedName>
        <fullName evidence="1">Uncharacterized protein</fullName>
    </submittedName>
</protein>
<dbReference type="Proteomes" id="UP000001382">
    <property type="component" value="Chromosome"/>
</dbReference>
<dbReference type="STRING" id="526225.Gobs_1308"/>
<reference evidence="1 2" key="1">
    <citation type="journal article" date="2010" name="Stand. Genomic Sci.">
        <title>Complete genome sequence of Geodermatophilus obscurus type strain (G-20).</title>
        <authorList>
            <person name="Ivanova N."/>
            <person name="Sikorski J."/>
            <person name="Jando M."/>
            <person name="Munk C."/>
            <person name="Lapidus A."/>
            <person name="Glavina Del Rio T."/>
            <person name="Copeland A."/>
            <person name="Tice H."/>
            <person name="Cheng J.-F."/>
            <person name="Lucas S."/>
            <person name="Chen F."/>
            <person name="Nolan M."/>
            <person name="Bruce D."/>
            <person name="Goodwin L."/>
            <person name="Pitluck S."/>
            <person name="Mavromatis K."/>
            <person name="Mikhailova N."/>
            <person name="Pati A."/>
            <person name="Chen A."/>
            <person name="Palaniappan K."/>
            <person name="Land M."/>
            <person name="Hauser L."/>
            <person name="Chang Y.-J."/>
            <person name="Jeffries C.D."/>
            <person name="Meincke L."/>
            <person name="Brettin T."/>
            <person name="Detter J.C."/>
            <person name="Detter J.C."/>
            <person name="Rohde M."/>
            <person name="Goeker M."/>
            <person name="Bristow J."/>
            <person name="Eisen J.A."/>
            <person name="Markowitz V."/>
            <person name="Hugenholtz P."/>
            <person name="Kyrpides N.C."/>
            <person name="Klenk H.-P."/>
        </authorList>
    </citation>
    <scope>NUCLEOTIDE SEQUENCE [LARGE SCALE GENOMIC DNA]</scope>
    <source>
        <strain evidence="2">ATCC 25078 / DSM 43160 / JCM 3152 / KCC A-0152 / KCTC 9177 / NBRC 13315 / NRRL B-3577 / G-20</strain>
    </source>
</reference>
<dbReference type="KEGG" id="gob:Gobs_1308"/>
<keyword evidence="2" id="KW-1185">Reference proteome</keyword>
<reference evidence="2" key="2">
    <citation type="submission" date="2010-01" db="EMBL/GenBank/DDBJ databases">
        <title>The complete genome of Geodermatophilus obscurus DSM 43160.</title>
        <authorList>
            <consortium name="US DOE Joint Genome Institute (JGI-PGF)"/>
            <person name="Lucas S."/>
            <person name="Copeland A."/>
            <person name="Lapidus A."/>
            <person name="Glavina del Rio T."/>
            <person name="Dalin E."/>
            <person name="Tice H."/>
            <person name="Bruce D."/>
            <person name="Goodwin L."/>
            <person name="Pitluck S."/>
            <person name="Kyrpides N."/>
            <person name="Mavromatis K."/>
            <person name="Ivanova N."/>
            <person name="Munk A.C."/>
            <person name="Brettin T."/>
            <person name="Detter J.C."/>
            <person name="Han C."/>
            <person name="Larimer F."/>
            <person name="Land M."/>
            <person name="Hauser L."/>
            <person name="Markowitz V."/>
            <person name="Cheng J.-F."/>
            <person name="Hugenholtz P."/>
            <person name="Woyke T."/>
            <person name="Wu D."/>
            <person name="Jando M."/>
            <person name="Schneider S."/>
            <person name="Klenk H.-P."/>
            <person name="Eisen J.A."/>
        </authorList>
    </citation>
    <scope>NUCLEOTIDE SEQUENCE [LARGE SCALE GENOMIC DNA]</scope>
    <source>
        <strain evidence="2">ATCC 25078 / DSM 43160 / JCM 3152 / KCC A-0152 / KCTC 9177 / NBRC 13315 / NRRL B-3577 / G-20</strain>
    </source>
</reference>
<dbReference type="EMBL" id="CP001867">
    <property type="protein sequence ID" value="ADB74045.1"/>
    <property type="molecule type" value="Genomic_DNA"/>
</dbReference>
<gene>
    <name evidence="1" type="ordered locus">Gobs_1308</name>
</gene>
<dbReference type="OrthoDB" id="4743826at2"/>
<evidence type="ECO:0000313" key="2">
    <source>
        <dbReference type="Proteomes" id="UP000001382"/>
    </source>
</evidence>
<evidence type="ECO:0000313" key="1">
    <source>
        <dbReference type="EMBL" id="ADB74045.1"/>
    </source>
</evidence>